<name>A0ABC9YXZ3_9NOCA</name>
<sequence>MSITSYEPAAAGGSRVYDIAVSSAADAAQKLARIHRANDLLADSPAVAVASPIGLATKPEPNMSEPGGFIGPYQQNQQYIDNGQYDKVDPNYVVPQPQPKTEQPQPQTAAPNPSKPGQPGLAVPPDPEPVLKEATYTGPTMFDIGNSAPPNQVEGQPWVVQDPNLGKITNTIVTGTGGQTVDSVIEKPDGKTVTLRRVANGMGGYTMWMNAGGVMSVSYSPGTNGAAPGHILQYTMAEGDDPSNPSILSDLIDGGRTSVNLDTRTGTTWGTAYLDNGEQEVTVLSQDKVQQIYRTYHDEMGNPYTEQVGEIRPDMTGWYLGSDGLRRAYNPDHSVDVSGMDTTRTSQNLHISRTGQISGTLSNDVQARIITLTPNDTGSLEVTQDFRGKTLHITRYDLKGNPLRDWNLGDNGKWTDYTRNTDGSTTFNLPDGTKLQIKDLWRYTVWNPDGSHEDHDDSPKTDTRTFGQKLSDAAGNAWDGAFEKGCDLLTGVGSMSGFNSQYNTVAQFMHWNSNLPTQKIPFTNRDMQAGPLLGMTYGIAAGILKGVFDTTVADFKTAISAGEATGDWIRGKTSFADAAVRVWQEAAFDSINARSQFLLMTDLRGATQHPSKTAGELTFGALTLLLPTKGIGRGVGSATRGGVAAAIKATEATNAAIGALRRISMDNSALRGASPAAIADAAKTIAQATHSSAAGVARMMSNAMQSFRATGTALPEQMRSGIDRSESATSRGGDDGAVRKAPEKYSKEERDGANITGIIKVDAWIKGVVNDLFNGPPPAGSLVPVRAGAPLNAIPGFALRNWLEGSRFEQRNRGASSSSRSNSVSGSRAPKWKPPADVEKTPADFNSTAEYQVWLANTYPSYRAAYYVKDGRRRLTEVRDHTGTTPPHLVEVSPGKWDLADRGPVPFRPHYGALKIERERKNSSSGTRDTLDPLV</sequence>
<comment type="caution">
    <text evidence="2">The sequence shown here is derived from an EMBL/GenBank/DDBJ whole genome shotgun (WGS) entry which is preliminary data.</text>
</comment>
<feature type="non-terminal residue" evidence="2">
    <location>
        <position position="935"/>
    </location>
</feature>
<feature type="region of interest" description="Disordered" evidence="1">
    <location>
        <begin position="84"/>
        <end position="129"/>
    </location>
</feature>
<evidence type="ECO:0000313" key="2">
    <source>
        <dbReference type="EMBL" id="GAP30166.1"/>
    </source>
</evidence>
<feature type="compositionally biased region" description="Low complexity" evidence="1">
    <location>
        <begin position="99"/>
        <end position="112"/>
    </location>
</feature>
<feature type="region of interest" description="Disordered" evidence="1">
    <location>
        <begin position="56"/>
        <end position="75"/>
    </location>
</feature>
<dbReference type="RefSeq" id="WP_202969077.1">
    <property type="nucleotide sequence ID" value="NZ_BAWD02000069.1"/>
</dbReference>
<dbReference type="Proteomes" id="UP000037179">
    <property type="component" value="Unassembled WGS sequence"/>
</dbReference>
<feature type="region of interest" description="Disordered" evidence="1">
    <location>
        <begin position="712"/>
        <end position="749"/>
    </location>
</feature>
<dbReference type="EMBL" id="BBYQ01000074">
    <property type="protein sequence ID" value="GAP30166.1"/>
    <property type="molecule type" value="Genomic_DNA"/>
</dbReference>
<proteinExistence type="predicted"/>
<feature type="compositionally biased region" description="Low complexity" evidence="1">
    <location>
        <begin position="813"/>
        <end position="829"/>
    </location>
</feature>
<feature type="region of interest" description="Disordered" evidence="1">
    <location>
        <begin position="809"/>
        <end position="841"/>
    </location>
</feature>
<gene>
    <name evidence="2" type="ORF">NSK11_contig00074-0001</name>
</gene>
<accession>A0ABC9YXZ3</accession>
<protein>
    <submittedName>
        <fullName evidence="2">Uncharacterized protein</fullName>
    </submittedName>
</protein>
<feature type="region of interest" description="Disordered" evidence="1">
    <location>
        <begin position="901"/>
        <end position="935"/>
    </location>
</feature>
<keyword evidence="3" id="KW-1185">Reference proteome</keyword>
<reference evidence="3" key="1">
    <citation type="submission" date="2015-07" db="EMBL/GenBank/DDBJ databases">
        <title>Nocardia seriolae U-1 whole genome shotgun sequence.</title>
        <authorList>
            <person name="Imajoh M."/>
            <person name="Fukumoto Y."/>
            <person name="Sukeda M."/>
            <person name="Yamane J."/>
            <person name="Yamasaki K."/>
            <person name="Shimizu M."/>
            <person name="Ohnishi K."/>
            <person name="Oshima S."/>
        </authorList>
    </citation>
    <scope>NUCLEOTIDE SEQUENCE [LARGE SCALE GENOMIC DNA]</scope>
    <source>
        <strain evidence="3">U-1</strain>
    </source>
</reference>
<evidence type="ECO:0000256" key="1">
    <source>
        <dbReference type="SAM" id="MobiDB-lite"/>
    </source>
</evidence>
<reference evidence="2 3" key="2">
    <citation type="journal article" date="2016" name="Genome Announc.">
        <title>Draft Genome Sequence of Erythromycin- and Oxytetracycline-Sensitive Nocardia seriolae Strain U-1 (NBRC 110359).</title>
        <authorList>
            <person name="Imajoh M."/>
            <person name="Sukeda M."/>
            <person name="Shimizu M."/>
            <person name="Yamane J."/>
            <person name="Ohnishi K."/>
            <person name="Oshima S."/>
        </authorList>
    </citation>
    <scope>NUCLEOTIDE SEQUENCE [LARGE SCALE GENOMIC DNA]</scope>
    <source>
        <strain evidence="2 3">U-1</strain>
    </source>
</reference>
<evidence type="ECO:0000313" key="3">
    <source>
        <dbReference type="Proteomes" id="UP000037179"/>
    </source>
</evidence>
<feature type="compositionally biased region" description="Basic and acidic residues" evidence="1">
    <location>
        <begin position="721"/>
        <end position="749"/>
    </location>
</feature>
<organism evidence="2 3">
    <name type="scientific">Nocardia seriolae</name>
    <dbReference type="NCBI Taxonomy" id="37332"/>
    <lineage>
        <taxon>Bacteria</taxon>
        <taxon>Bacillati</taxon>
        <taxon>Actinomycetota</taxon>
        <taxon>Actinomycetes</taxon>
        <taxon>Mycobacteriales</taxon>
        <taxon>Nocardiaceae</taxon>
        <taxon>Nocardia</taxon>
    </lineage>
</organism>
<dbReference type="AlphaFoldDB" id="A0ABC9YXZ3"/>